<evidence type="ECO:0000313" key="2">
    <source>
        <dbReference type="EMBL" id="JAD24359.1"/>
    </source>
</evidence>
<organism evidence="2">
    <name type="scientific">Arundo donax</name>
    <name type="common">Giant reed</name>
    <name type="synonym">Donax arundinaceus</name>
    <dbReference type="NCBI Taxonomy" id="35708"/>
    <lineage>
        <taxon>Eukaryota</taxon>
        <taxon>Viridiplantae</taxon>
        <taxon>Streptophyta</taxon>
        <taxon>Embryophyta</taxon>
        <taxon>Tracheophyta</taxon>
        <taxon>Spermatophyta</taxon>
        <taxon>Magnoliopsida</taxon>
        <taxon>Liliopsida</taxon>
        <taxon>Poales</taxon>
        <taxon>Poaceae</taxon>
        <taxon>PACMAD clade</taxon>
        <taxon>Arundinoideae</taxon>
        <taxon>Arundineae</taxon>
        <taxon>Arundo</taxon>
    </lineage>
</organism>
<protein>
    <recommendedName>
        <fullName evidence="1">O-methyltransferase C-terminal domain-containing protein</fullName>
    </recommendedName>
</protein>
<sequence>MLHMHSDEECHKILKNCHQALPDNGKVIVIQCPAGDPRVDSSSARFSPDGYNHTCQLQGRKGEDEGVRQAWQGCWLNGLPVYLHFLQHLRSRVYKVAIPVYRLGLHKSC</sequence>
<dbReference type="InterPro" id="IPR029063">
    <property type="entry name" value="SAM-dependent_MTases_sf"/>
</dbReference>
<feature type="domain" description="O-methyltransferase C-terminal" evidence="1">
    <location>
        <begin position="2"/>
        <end position="40"/>
    </location>
</feature>
<dbReference type="EMBL" id="GBRH01273536">
    <property type="protein sequence ID" value="JAD24359.1"/>
    <property type="molecule type" value="Transcribed_RNA"/>
</dbReference>
<dbReference type="GO" id="GO:0008171">
    <property type="term" value="F:O-methyltransferase activity"/>
    <property type="evidence" value="ECO:0007669"/>
    <property type="project" value="InterPro"/>
</dbReference>
<dbReference type="Gene3D" id="3.40.50.150">
    <property type="entry name" value="Vaccinia Virus protein VP39"/>
    <property type="match status" value="1"/>
</dbReference>
<reference evidence="2" key="2">
    <citation type="journal article" date="2015" name="Data Brief">
        <title>Shoot transcriptome of the giant reed, Arundo donax.</title>
        <authorList>
            <person name="Barrero R.A."/>
            <person name="Guerrero F.D."/>
            <person name="Moolhuijzen P."/>
            <person name="Goolsby J.A."/>
            <person name="Tidwell J."/>
            <person name="Bellgard S.E."/>
            <person name="Bellgard M.I."/>
        </authorList>
    </citation>
    <scope>NUCLEOTIDE SEQUENCE</scope>
    <source>
        <tissue evidence="2">Shoot tissue taken approximately 20 cm above the soil surface</tissue>
    </source>
</reference>
<dbReference type="SUPFAM" id="SSF53335">
    <property type="entry name" value="S-adenosyl-L-methionine-dependent methyltransferases"/>
    <property type="match status" value="1"/>
</dbReference>
<dbReference type="InterPro" id="IPR001077">
    <property type="entry name" value="COMT_C"/>
</dbReference>
<evidence type="ECO:0000259" key="1">
    <source>
        <dbReference type="Pfam" id="PF00891"/>
    </source>
</evidence>
<dbReference type="Pfam" id="PF00891">
    <property type="entry name" value="Methyltransf_2"/>
    <property type="match status" value="1"/>
</dbReference>
<dbReference type="AlphaFoldDB" id="A0A0A8YE35"/>
<reference evidence="2" key="1">
    <citation type="submission" date="2014-09" db="EMBL/GenBank/DDBJ databases">
        <authorList>
            <person name="Magalhaes I.L.F."/>
            <person name="Oliveira U."/>
            <person name="Santos F.R."/>
            <person name="Vidigal T.H.D.A."/>
            <person name="Brescovit A.D."/>
            <person name="Santos A.J."/>
        </authorList>
    </citation>
    <scope>NUCLEOTIDE SEQUENCE</scope>
    <source>
        <tissue evidence="2">Shoot tissue taken approximately 20 cm above the soil surface</tissue>
    </source>
</reference>
<accession>A0A0A8YE35</accession>
<proteinExistence type="predicted"/>
<name>A0A0A8YE35_ARUDO</name>